<keyword evidence="4" id="KW-0969">Cilium</keyword>
<dbReference type="EMBL" id="KZ345045">
    <property type="protein sequence ID" value="PIO76520.1"/>
    <property type="molecule type" value="Genomic_DNA"/>
</dbReference>
<comment type="subcellular location">
    <subcellularLocation>
        <location evidence="1">Cell projection</location>
        <location evidence="1">Cilium</location>
    </subcellularLocation>
</comment>
<dbReference type="OrthoDB" id="5869840at2759"/>
<feature type="domain" description="IFT140 second beta-propeller" evidence="7">
    <location>
        <begin position="284"/>
        <end position="337"/>
    </location>
</feature>
<keyword evidence="3" id="KW-0677">Repeat</keyword>
<sequence>MDTKLFAWSPCSGWLCLASQVQSAVQINFFTHKGVRLEDVVVQRKSSVSAIAWHPLDVLVAIAWTDGLLAILSPEASIEFNVDEELKSKVTFLQWSADGKSLWAVLEDGKCIVYKLVTKSSTEKCGDCSLDYRIDFLAYYDHKTLLIALTSDMMLYHLTIMPDSTAVEKLKVKLNGKGSASIVLRENLLLICHQERDLRVWDLETEENGTISLQPSKGMISAGTMKGKVANWKRRPGESSVENTWRLQTGNQLAGKITSIEWCPMYSALAVNTDDELTILQEENSIICLRNKTPTKVGDKIVVWDAEGDLIVHFSFTMGMTDQQQYEAEAELASSQGRPVTAAARFIC</sequence>
<keyword evidence="2" id="KW-0853">WD repeat</keyword>
<dbReference type="GO" id="GO:0030991">
    <property type="term" value="C:intraciliary transport particle A"/>
    <property type="evidence" value="ECO:0007669"/>
    <property type="project" value="TreeGrafter"/>
</dbReference>
<evidence type="ECO:0000313" key="9">
    <source>
        <dbReference type="Proteomes" id="UP000230423"/>
    </source>
</evidence>
<dbReference type="PANTHER" id="PTHR15722">
    <property type="entry name" value="IFT140/172-RELATED"/>
    <property type="match status" value="1"/>
</dbReference>
<accession>A0A2G9V465</accession>
<dbReference type="GO" id="GO:0005930">
    <property type="term" value="C:axoneme"/>
    <property type="evidence" value="ECO:0007669"/>
    <property type="project" value="TreeGrafter"/>
</dbReference>
<keyword evidence="5" id="KW-0966">Cell projection</keyword>
<evidence type="ECO:0000256" key="1">
    <source>
        <dbReference type="ARBA" id="ARBA00004138"/>
    </source>
</evidence>
<feature type="domain" description="IFT140 first beta-propeller" evidence="6">
    <location>
        <begin position="6"/>
        <end position="118"/>
    </location>
</feature>
<dbReference type="Gene3D" id="2.130.10.10">
    <property type="entry name" value="YVTN repeat-like/Quinoprotein amine dehydrogenase"/>
    <property type="match status" value="2"/>
</dbReference>
<protein>
    <recommendedName>
        <fullName evidence="10">Anaphase-promoting complex subunit 4 WD40 domain-containing protein</fullName>
    </recommendedName>
</protein>
<dbReference type="SUPFAM" id="SSF50978">
    <property type="entry name" value="WD40 repeat-like"/>
    <property type="match status" value="1"/>
</dbReference>
<evidence type="ECO:0000256" key="2">
    <source>
        <dbReference type="ARBA" id="ARBA00022574"/>
    </source>
</evidence>
<dbReference type="GO" id="GO:0036064">
    <property type="term" value="C:ciliary basal body"/>
    <property type="evidence" value="ECO:0007669"/>
    <property type="project" value="TreeGrafter"/>
</dbReference>
<dbReference type="GO" id="GO:0035721">
    <property type="term" value="P:intraciliary retrograde transport"/>
    <property type="evidence" value="ECO:0007669"/>
    <property type="project" value="TreeGrafter"/>
</dbReference>
<organism evidence="8 9">
    <name type="scientific">Teladorsagia circumcincta</name>
    <name type="common">Brown stomach worm</name>
    <name type="synonym">Ostertagia circumcincta</name>
    <dbReference type="NCBI Taxonomy" id="45464"/>
    <lineage>
        <taxon>Eukaryota</taxon>
        <taxon>Metazoa</taxon>
        <taxon>Ecdysozoa</taxon>
        <taxon>Nematoda</taxon>
        <taxon>Chromadorea</taxon>
        <taxon>Rhabditida</taxon>
        <taxon>Rhabditina</taxon>
        <taxon>Rhabditomorpha</taxon>
        <taxon>Strongyloidea</taxon>
        <taxon>Trichostrongylidae</taxon>
        <taxon>Teladorsagia</taxon>
    </lineage>
</organism>
<evidence type="ECO:0000256" key="4">
    <source>
        <dbReference type="ARBA" id="ARBA00023069"/>
    </source>
</evidence>
<evidence type="ECO:0000256" key="3">
    <source>
        <dbReference type="ARBA" id="ARBA00022737"/>
    </source>
</evidence>
<dbReference type="Pfam" id="PF23383">
    <property type="entry name" value="Beta-prop_IFT140_1st"/>
    <property type="match status" value="2"/>
</dbReference>
<evidence type="ECO:0000313" key="8">
    <source>
        <dbReference type="EMBL" id="PIO76520.1"/>
    </source>
</evidence>
<gene>
    <name evidence="8" type="ORF">TELCIR_01392</name>
</gene>
<dbReference type="InterPro" id="IPR056154">
    <property type="entry name" value="Beta-prop_IFT140_1st"/>
</dbReference>
<keyword evidence="9" id="KW-1185">Reference proteome</keyword>
<evidence type="ECO:0000259" key="6">
    <source>
        <dbReference type="Pfam" id="PF23383"/>
    </source>
</evidence>
<dbReference type="InterPro" id="IPR015943">
    <property type="entry name" value="WD40/YVTN_repeat-like_dom_sf"/>
</dbReference>
<dbReference type="PANTHER" id="PTHR15722:SF7">
    <property type="entry name" value="INTRAFLAGELLAR TRANSPORT PROTEIN 140 HOMOLOG"/>
    <property type="match status" value="1"/>
</dbReference>
<evidence type="ECO:0000259" key="7">
    <source>
        <dbReference type="Pfam" id="PF23385"/>
    </source>
</evidence>
<name>A0A2G9V465_TELCI</name>
<feature type="domain" description="IFT140 first beta-propeller" evidence="6">
    <location>
        <begin position="127"/>
        <end position="282"/>
    </location>
</feature>
<dbReference type="Proteomes" id="UP000230423">
    <property type="component" value="Unassembled WGS sequence"/>
</dbReference>
<proteinExistence type="predicted"/>
<dbReference type="Pfam" id="PF23385">
    <property type="entry name" value="Beta-prop_IFT140_2nd"/>
    <property type="match status" value="1"/>
</dbReference>
<dbReference type="InterPro" id="IPR056155">
    <property type="entry name" value="Beta-prop_IFT140_2nd"/>
</dbReference>
<dbReference type="AlphaFoldDB" id="A0A2G9V465"/>
<evidence type="ECO:0000256" key="5">
    <source>
        <dbReference type="ARBA" id="ARBA00023273"/>
    </source>
</evidence>
<evidence type="ECO:0008006" key="10">
    <source>
        <dbReference type="Google" id="ProtNLM"/>
    </source>
</evidence>
<reference evidence="8 9" key="1">
    <citation type="submission" date="2015-09" db="EMBL/GenBank/DDBJ databases">
        <title>Draft genome of the parasitic nematode Teladorsagia circumcincta isolate WARC Sus (inbred).</title>
        <authorList>
            <person name="Mitreva M."/>
        </authorList>
    </citation>
    <scope>NUCLEOTIDE SEQUENCE [LARGE SCALE GENOMIC DNA]</scope>
    <source>
        <strain evidence="8 9">S</strain>
    </source>
</reference>
<dbReference type="InterPro" id="IPR036322">
    <property type="entry name" value="WD40_repeat_dom_sf"/>
</dbReference>